<gene>
    <name evidence="1" type="ORF">BACDOR_04325</name>
</gene>
<dbReference type="EMBL" id="ABWZ01000077">
    <property type="protein sequence ID" value="EEB23219.1"/>
    <property type="molecule type" value="Genomic_DNA"/>
</dbReference>
<proteinExistence type="predicted"/>
<organism evidence="1 2">
    <name type="scientific">Phocaeicola dorei DSM 17855</name>
    <dbReference type="NCBI Taxonomy" id="483217"/>
    <lineage>
        <taxon>Bacteria</taxon>
        <taxon>Pseudomonadati</taxon>
        <taxon>Bacteroidota</taxon>
        <taxon>Bacteroidia</taxon>
        <taxon>Bacteroidales</taxon>
        <taxon>Bacteroidaceae</taxon>
        <taxon>Phocaeicola</taxon>
    </lineage>
</organism>
<dbReference type="HOGENOM" id="CLU_3304608_0_0_10"/>
<evidence type="ECO:0000313" key="2">
    <source>
        <dbReference type="Proteomes" id="UP000004849"/>
    </source>
</evidence>
<protein>
    <submittedName>
        <fullName evidence="1">Uncharacterized protein</fullName>
    </submittedName>
</protein>
<evidence type="ECO:0000313" key="1">
    <source>
        <dbReference type="EMBL" id="EEB23219.1"/>
    </source>
</evidence>
<reference evidence="1 2" key="1">
    <citation type="submission" date="2008-10" db="EMBL/GenBank/DDBJ databases">
        <title>Draft genome sequence of Bacteroides dorei (DSM 17855).</title>
        <authorList>
            <person name="Sudarsanam P."/>
            <person name="Ley R."/>
            <person name="Guruge J."/>
            <person name="Turnbaugh P.J."/>
            <person name="Mahowald M."/>
            <person name="Liep D."/>
            <person name="Gordon J."/>
        </authorList>
    </citation>
    <scope>NUCLEOTIDE SEQUENCE [LARGE SCALE GENOMIC DNA]</scope>
    <source>
        <strain evidence="1 2">DSM 17855</strain>
    </source>
</reference>
<reference evidence="1 2" key="2">
    <citation type="submission" date="2008-10" db="EMBL/GenBank/DDBJ databases">
        <authorList>
            <person name="Fulton L."/>
            <person name="Clifton S."/>
            <person name="Fulton B."/>
            <person name="Xu J."/>
            <person name="Minx P."/>
            <person name="Pepin K.H."/>
            <person name="Johnson M."/>
            <person name="Thiruvilangam P."/>
            <person name="Bhonagiri V."/>
            <person name="Nash W.E."/>
            <person name="Mardis E.R."/>
            <person name="Wilson R.K."/>
        </authorList>
    </citation>
    <scope>NUCLEOTIDE SEQUENCE [LARGE SCALE GENOMIC DNA]</scope>
    <source>
        <strain evidence="1 2">DSM 17855</strain>
    </source>
</reference>
<dbReference type="AlphaFoldDB" id="B6W428"/>
<name>B6W428_9BACT</name>
<accession>B6W428</accession>
<dbReference type="Proteomes" id="UP000004849">
    <property type="component" value="Unassembled WGS sequence"/>
</dbReference>
<sequence length="39" mass="4560">MTQDTTCLIDSYVLQEILASRWNTSIYTPIKGHVRDRSF</sequence>